<keyword evidence="4 6" id="KW-0472">Membrane</keyword>
<dbReference type="InterPro" id="IPR005135">
    <property type="entry name" value="Endo/exonuclease/phosphatase"/>
</dbReference>
<gene>
    <name evidence="8" type="ORF">ENS64_14345</name>
</gene>
<feature type="domain" description="Endonuclease/exonuclease/phosphatase" evidence="7">
    <location>
        <begin position="135"/>
        <end position="359"/>
    </location>
</feature>
<dbReference type="InterPro" id="IPR000515">
    <property type="entry name" value="MetI-like"/>
</dbReference>
<feature type="transmembrane region" description="Helical" evidence="6">
    <location>
        <begin position="68"/>
        <end position="87"/>
    </location>
</feature>
<keyword evidence="3 6" id="KW-1133">Transmembrane helix</keyword>
<feature type="transmembrane region" description="Helical" evidence="6">
    <location>
        <begin position="93"/>
        <end position="110"/>
    </location>
</feature>
<feature type="transmembrane region" description="Helical" evidence="6">
    <location>
        <begin position="34"/>
        <end position="56"/>
    </location>
</feature>
<evidence type="ECO:0000256" key="2">
    <source>
        <dbReference type="ARBA" id="ARBA00022692"/>
    </source>
</evidence>
<organism evidence="8">
    <name type="scientific">Schlesneria paludicola</name>
    <dbReference type="NCBI Taxonomy" id="360056"/>
    <lineage>
        <taxon>Bacteria</taxon>
        <taxon>Pseudomonadati</taxon>
        <taxon>Planctomycetota</taxon>
        <taxon>Planctomycetia</taxon>
        <taxon>Planctomycetales</taxon>
        <taxon>Planctomycetaceae</taxon>
        <taxon>Schlesneria</taxon>
    </lineage>
</organism>
<evidence type="ECO:0000259" key="7">
    <source>
        <dbReference type="Pfam" id="PF03372"/>
    </source>
</evidence>
<dbReference type="Pfam" id="PF03372">
    <property type="entry name" value="Exo_endo_phos"/>
    <property type="match status" value="1"/>
</dbReference>
<evidence type="ECO:0000256" key="1">
    <source>
        <dbReference type="ARBA" id="ARBA00004141"/>
    </source>
</evidence>
<sequence>MSNTCAPASPPPPLARRAAPPVSRDSSSTPLARVIWRLSGLNLALVCGVMVLLFVVSERWWIGSAITFLPRLPWGLPAVVLGLAGWWCHRPSLWVNAVALGLVLGPIMELRVPGLLQAPGTVPPAPGRDTLRVVSCNVQAYRPHFAEVLSEVARYRPDVVMLQEAFGDHPLLDEFLPDWHRLHHNTYWIASRYPLRLLAECQSEVFERVAGIVVELQTPVGPVVVANIHQMTARRGLVEINKSTLLRGEAARLADEFRQWREIEAAEIRAVVDAHRGERPLIVAGDFNTPTSSHVFQQVWGDLQSAFDVAGCGYGYTAPCRPIRFWLTNVPWARIDHILCSSEFGIVRCQVGRGNGSDHRVVAAELRR</sequence>
<comment type="caution">
    <text evidence="8">The sequence shown here is derived from an EMBL/GenBank/DDBJ whole genome shotgun (WGS) entry which is preliminary data.</text>
</comment>
<dbReference type="CDD" id="cd06261">
    <property type="entry name" value="TM_PBP2"/>
    <property type="match status" value="1"/>
</dbReference>
<reference evidence="8" key="1">
    <citation type="journal article" date="2020" name="mSystems">
        <title>Genome- and Community-Level Interaction Insights into Carbon Utilization and Element Cycling Functions of Hydrothermarchaeota in Hydrothermal Sediment.</title>
        <authorList>
            <person name="Zhou Z."/>
            <person name="Liu Y."/>
            <person name="Xu W."/>
            <person name="Pan J."/>
            <person name="Luo Z.H."/>
            <person name="Li M."/>
        </authorList>
    </citation>
    <scope>NUCLEOTIDE SEQUENCE [LARGE SCALE GENOMIC DNA]</scope>
    <source>
        <strain evidence="8">SpSt-508</strain>
    </source>
</reference>
<protein>
    <recommendedName>
        <fullName evidence="7">Endonuclease/exonuclease/phosphatase domain-containing protein</fullName>
    </recommendedName>
</protein>
<evidence type="ECO:0000256" key="6">
    <source>
        <dbReference type="SAM" id="Phobius"/>
    </source>
</evidence>
<dbReference type="EMBL" id="DSVQ01000016">
    <property type="protein sequence ID" value="HGT40422.1"/>
    <property type="molecule type" value="Genomic_DNA"/>
</dbReference>
<name>A0A7C4LLZ5_9PLAN</name>
<proteinExistence type="predicted"/>
<feature type="region of interest" description="Disordered" evidence="5">
    <location>
        <begin position="1"/>
        <end position="27"/>
    </location>
</feature>
<dbReference type="GO" id="GO:0016020">
    <property type="term" value="C:membrane"/>
    <property type="evidence" value="ECO:0007669"/>
    <property type="project" value="UniProtKB-SubCell"/>
</dbReference>
<dbReference type="AlphaFoldDB" id="A0A7C4LLZ5"/>
<evidence type="ECO:0000313" key="8">
    <source>
        <dbReference type="EMBL" id="HGT40422.1"/>
    </source>
</evidence>
<comment type="subcellular location">
    <subcellularLocation>
        <location evidence="1">Membrane</location>
        <topology evidence="1">Multi-pass membrane protein</topology>
    </subcellularLocation>
</comment>
<evidence type="ECO:0000256" key="5">
    <source>
        <dbReference type="SAM" id="MobiDB-lite"/>
    </source>
</evidence>
<dbReference type="GO" id="GO:0003824">
    <property type="term" value="F:catalytic activity"/>
    <property type="evidence" value="ECO:0007669"/>
    <property type="project" value="InterPro"/>
</dbReference>
<dbReference type="SUPFAM" id="SSF56219">
    <property type="entry name" value="DNase I-like"/>
    <property type="match status" value="1"/>
</dbReference>
<dbReference type="InterPro" id="IPR036691">
    <property type="entry name" value="Endo/exonu/phosph_ase_sf"/>
</dbReference>
<evidence type="ECO:0000256" key="4">
    <source>
        <dbReference type="ARBA" id="ARBA00023136"/>
    </source>
</evidence>
<keyword evidence="2 6" id="KW-0812">Transmembrane</keyword>
<dbReference type="Gene3D" id="3.60.10.10">
    <property type="entry name" value="Endonuclease/exonuclease/phosphatase"/>
    <property type="match status" value="1"/>
</dbReference>
<accession>A0A7C4LLZ5</accession>
<dbReference type="GO" id="GO:0055085">
    <property type="term" value="P:transmembrane transport"/>
    <property type="evidence" value="ECO:0007669"/>
    <property type="project" value="InterPro"/>
</dbReference>
<evidence type="ECO:0000256" key="3">
    <source>
        <dbReference type="ARBA" id="ARBA00022989"/>
    </source>
</evidence>